<protein>
    <submittedName>
        <fullName evidence="1">Uncharacterized protein</fullName>
    </submittedName>
</protein>
<dbReference type="AlphaFoldDB" id="A0A6P2D248"/>
<dbReference type="EMBL" id="LR593886">
    <property type="protein sequence ID" value="VTR93512.1"/>
    <property type="molecule type" value="Genomic_DNA"/>
</dbReference>
<name>A0A6P2D248_9BACT</name>
<accession>A0A6P2D248</accession>
<proteinExistence type="predicted"/>
<evidence type="ECO:0000313" key="2">
    <source>
        <dbReference type="Proteomes" id="UP000464178"/>
    </source>
</evidence>
<evidence type="ECO:0000313" key="1">
    <source>
        <dbReference type="EMBL" id="VTR93512.1"/>
    </source>
</evidence>
<reference evidence="1 2" key="1">
    <citation type="submission" date="2019-05" db="EMBL/GenBank/DDBJ databases">
        <authorList>
            <consortium name="Science for Life Laboratories"/>
        </authorList>
    </citation>
    <scope>NUCLEOTIDE SEQUENCE [LARGE SCALE GENOMIC DNA]</scope>
    <source>
        <strain evidence="1">Soil9</strain>
    </source>
</reference>
<sequence>MFWVKRTIIVLQYDDLSQHYVRFSSEMALVKPTYELLCHWQQYGRPGGNPLDFDVTRGTTVLGRFESREAAEAEIRRVRAERQNEPRGAHVDEVFDEYEVREVEEP</sequence>
<dbReference type="KEGG" id="gms:SOIL9_42020"/>
<gene>
    <name evidence="1" type="ORF">SOIL9_42020</name>
</gene>
<keyword evidence="2" id="KW-1185">Reference proteome</keyword>
<organism evidence="1 2">
    <name type="scientific">Gemmata massiliana</name>
    <dbReference type="NCBI Taxonomy" id="1210884"/>
    <lineage>
        <taxon>Bacteria</taxon>
        <taxon>Pseudomonadati</taxon>
        <taxon>Planctomycetota</taxon>
        <taxon>Planctomycetia</taxon>
        <taxon>Gemmatales</taxon>
        <taxon>Gemmataceae</taxon>
        <taxon>Gemmata</taxon>
    </lineage>
</organism>
<dbReference type="Proteomes" id="UP000464178">
    <property type="component" value="Chromosome"/>
</dbReference>